<dbReference type="EMBL" id="AOSK01000093">
    <property type="protein sequence ID" value="EYD75094.1"/>
    <property type="molecule type" value="Genomic_DNA"/>
</dbReference>
<dbReference type="HOGENOM" id="CLU_000445_69_12_5"/>
<protein>
    <submittedName>
        <fullName evidence="4">Chemotaxis protein cheY</fullName>
    </submittedName>
</protein>
<dbReference type="OrthoDB" id="9800897at2"/>
<evidence type="ECO:0000313" key="4">
    <source>
        <dbReference type="EMBL" id="EYD75094.1"/>
    </source>
</evidence>
<reference evidence="4 5" key="1">
    <citation type="submission" date="2013-02" db="EMBL/GenBank/DDBJ databases">
        <authorList>
            <person name="Fiebig A."/>
            <person name="Goeker M."/>
            <person name="Klenk H.-P.P."/>
        </authorList>
    </citation>
    <scope>NUCLEOTIDE SEQUENCE [LARGE SCALE GENOMIC DNA]</scope>
    <source>
        <strain evidence="4 5">DSM 19309</strain>
    </source>
</reference>
<dbReference type="RefSeq" id="WP_037282669.1">
    <property type="nucleotide sequence ID" value="NZ_KK088607.1"/>
</dbReference>
<evidence type="ECO:0000256" key="1">
    <source>
        <dbReference type="ARBA" id="ARBA00022553"/>
    </source>
</evidence>
<name>A0A017HMV6_9RHOB</name>
<dbReference type="PROSITE" id="PS50110">
    <property type="entry name" value="RESPONSE_REGULATORY"/>
    <property type="match status" value="1"/>
</dbReference>
<dbReference type="STRING" id="442562.Rumeso_03333"/>
<dbReference type="GO" id="GO:0000160">
    <property type="term" value="P:phosphorelay signal transduction system"/>
    <property type="evidence" value="ECO:0007669"/>
    <property type="project" value="InterPro"/>
</dbReference>
<dbReference type="InterPro" id="IPR001789">
    <property type="entry name" value="Sig_transdc_resp-reg_receiver"/>
</dbReference>
<keyword evidence="1 2" id="KW-0597">Phosphoprotein</keyword>
<keyword evidence="5" id="KW-1185">Reference proteome</keyword>
<dbReference type="InterPro" id="IPR011006">
    <property type="entry name" value="CheY-like_superfamily"/>
</dbReference>
<sequence length="128" mass="13944">MALRDTLRVMVVDDMSVSRGLLTQALEEMGVMSYQTENAGQAALNKIVANPVHLVLADYNMPGMNGLQLLEAVRANRMTQKVGYILVTGTPTKEMIDRGRTLGLNNLVKKPFTTGSLKAAIEQVVGRL</sequence>
<comment type="caution">
    <text evidence="4">The sequence shown here is derived from an EMBL/GenBank/DDBJ whole genome shotgun (WGS) entry which is preliminary data.</text>
</comment>
<feature type="domain" description="Response regulatory" evidence="3">
    <location>
        <begin position="8"/>
        <end position="125"/>
    </location>
</feature>
<dbReference type="Proteomes" id="UP000019666">
    <property type="component" value="Unassembled WGS sequence"/>
</dbReference>
<dbReference type="InterPro" id="IPR050595">
    <property type="entry name" value="Bact_response_regulator"/>
</dbReference>
<dbReference type="SMART" id="SM00448">
    <property type="entry name" value="REC"/>
    <property type="match status" value="1"/>
</dbReference>
<gene>
    <name evidence="4" type="ORF">Rumeso_03333</name>
</gene>
<organism evidence="4 5">
    <name type="scientific">Rubellimicrobium mesophilum DSM 19309</name>
    <dbReference type="NCBI Taxonomy" id="442562"/>
    <lineage>
        <taxon>Bacteria</taxon>
        <taxon>Pseudomonadati</taxon>
        <taxon>Pseudomonadota</taxon>
        <taxon>Alphaproteobacteria</taxon>
        <taxon>Rhodobacterales</taxon>
        <taxon>Roseobacteraceae</taxon>
        <taxon>Rubellimicrobium</taxon>
    </lineage>
</organism>
<dbReference type="PANTHER" id="PTHR44591:SF3">
    <property type="entry name" value="RESPONSE REGULATORY DOMAIN-CONTAINING PROTEIN"/>
    <property type="match status" value="1"/>
</dbReference>
<dbReference type="AlphaFoldDB" id="A0A017HMV6"/>
<evidence type="ECO:0000313" key="5">
    <source>
        <dbReference type="Proteomes" id="UP000019666"/>
    </source>
</evidence>
<dbReference type="PANTHER" id="PTHR44591">
    <property type="entry name" value="STRESS RESPONSE REGULATOR PROTEIN 1"/>
    <property type="match status" value="1"/>
</dbReference>
<evidence type="ECO:0000256" key="2">
    <source>
        <dbReference type="PROSITE-ProRule" id="PRU00169"/>
    </source>
</evidence>
<feature type="modified residue" description="4-aspartylphosphate" evidence="2">
    <location>
        <position position="58"/>
    </location>
</feature>
<dbReference type="Pfam" id="PF00072">
    <property type="entry name" value="Response_reg"/>
    <property type="match status" value="1"/>
</dbReference>
<evidence type="ECO:0000259" key="3">
    <source>
        <dbReference type="PROSITE" id="PS50110"/>
    </source>
</evidence>
<dbReference type="SUPFAM" id="SSF52172">
    <property type="entry name" value="CheY-like"/>
    <property type="match status" value="1"/>
</dbReference>
<proteinExistence type="predicted"/>
<dbReference type="Gene3D" id="3.40.50.2300">
    <property type="match status" value="1"/>
</dbReference>
<accession>A0A017HMV6</accession>